<dbReference type="Proteomes" id="UP000568839">
    <property type="component" value="Unassembled WGS sequence"/>
</dbReference>
<dbReference type="InterPro" id="IPR012347">
    <property type="entry name" value="Ferritin-like"/>
</dbReference>
<dbReference type="RefSeq" id="WP_184404317.1">
    <property type="nucleotide sequence ID" value="NZ_JACHHJ010000003.1"/>
</dbReference>
<reference evidence="2 3" key="1">
    <citation type="submission" date="2020-08" db="EMBL/GenBank/DDBJ databases">
        <title>Genomic Encyclopedia of Type Strains, Phase IV (KMG-IV): sequencing the most valuable type-strain genomes for metagenomic binning, comparative biology and taxonomic classification.</title>
        <authorList>
            <person name="Goeker M."/>
        </authorList>
    </citation>
    <scope>NUCLEOTIDE SEQUENCE [LARGE SCALE GENOMIC DNA]</scope>
    <source>
        <strain evidence="2 3">DSM 21769</strain>
    </source>
</reference>
<proteinExistence type="predicted"/>
<feature type="compositionally biased region" description="Polar residues" evidence="1">
    <location>
        <begin position="1"/>
        <end position="17"/>
    </location>
</feature>
<dbReference type="EMBL" id="JACHHJ010000003">
    <property type="protein sequence ID" value="MBB6450265.1"/>
    <property type="molecule type" value="Genomic_DNA"/>
</dbReference>
<name>A0A841PZZ0_9BACL</name>
<keyword evidence="3" id="KW-1185">Reference proteome</keyword>
<evidence type="ECO:0000313" key="3">
    <source>
        <dbReference type="Proteomes" id="UP000568839"/>
    </source>
</evidence>
<evidence type="ECO:0000256" key="1">
    <source>
        <dbReference type="SAM" id="MobiDB-lite"/>
    </source>
</evidence>
<dbReference type="InterPro" id="IPR012851">
    <property type="entry name" value="Spore_coat_CotF-like"/>
</dbReference>
<dbReference type="Gene3D" id="1.20.1260.10">
    <property type="match status" value="1"/>
</dbReference>
<keyword evidence="2" id="KW-0167">Capsid protein</keyword>
<keyword evidence="2" id="KW-0946">Virion</keyword>
<feature type="region of interest" description="Disordered" evidence="1">
    <location>
        <begin position="1"/>
        <end position="22"/>
    </location>
</feature>
<evidence type="ECO:0000313" key="2">
    <source>
        <dbReference type="EMBL" id="MBB6450265.1"/>
    </source>
</evidence>
<accession>A0A841PZZ0</accession>
<gene>
    <name evidence="2" type="ORF">HNR44_002248</name>
</gene>
<dbReference type="AlphaFoldDB" id="A0A841PZZ0"/>
<protein>
    <submittedName>
        <fullName evidence="2">Spore coat protein CotF</fullName>
    </submittedName>
</protein>
<organism evidence="2 3">
    <name type="scientific">Geomicrobium halophilum</name>
    <dbReference type="NCBI Taxonomy" id="549000"/>
    <lineage>
        <taxon>Bacteria</taxon>
        <taxon>Bacillati</taxon>
        <taxon>Bacillota</taxon>
        <taxon>Bacilli</taxon>
        <taxon>Bacillales</taxon>
        <taxon>Geomicrobium</taxon>
    </lineage>
</organism>
<comment type="caution">
    <text evidence="2">The sequence shown here is derived from an EMBL/GenBank/DDBJ whole genome shotgun (WGS) entry which is preliminary data.</text>
</comment>
<sequence>MSVIQSQNIQNPKTTVPETKEMNDKDFITDLLSTEKYMTTSYGTAMNEASHNSLYQDISMVCNESHQCLRELFNTMFQKGWYTLEPAPVQTLQQSYQQNAGMQNQMPSGNMTH</sequence>
<dbReference type="Pfam" id="PF07875">
    <property type="entry name" value="Coat_F"/>
    <property type="match status" value="1"/>
</dbReference>